<dbReference type="InterPro" id="IPR036393">
    <property type="entry name" value="AceGlu_kinase-like_sf"/>
</dbReference>
<dbReference type="Gene3D" id="3.40.1160.10">
    <property type="entry name" value="Acetylglutamate kinase-like"/>
    <property type="match status" value="1"/>
</dbReference>
<reference evidence="1" key="1">
    <citation type="submission" date="2023-12" db="EMBL/GenBank/DDBJ databases">
        <title>Genome assembly of Anisodus tanguticus.</title>
        <authorList>
            <person name="Wang Y.-J."/>
        </authorList>
    </citation>
    <scope>NUCLEOTIDE SEQUENCE</scope>
    <source>
        <strain evidence="1">KB-2021</strain>
        <tissue evidence="1">Leaf</tissue>
    </source>
</reference>
<accession>A0AAE1VQW5</accession>
<evidence type="ECO:0008006" key="3">
    <source>
        <dbReference type="Google" id="ProtNLM"/>
    </source>
</evidence>
<name>A0AAE1VQW5_9SOLA</name>
<sequence length="83" mass="9105">MEHNKTSAAISPTKRVRCIVKLEGIPSIGMFPFSCGWSTRQRNMTEADISMVIKAIDTGFVPVLHGDAVLDALQVCFSSIIEH</sequence>
<evidence type="ECO:0000313" key="2">
    <source>
        <dbReference type="Proteomes" id="UP001291623"/>
    </source>
</evidence>
<proteinExistence type="predicted"/>
<protein>
    <recommendedName>
        <fullName evidence="3">Isopentenyl phosphate kinase</fullName>
    </recommendedName>
</protein>
<comment type="caution">
    <text evidence="1">The sequence shown here is derived from an EMBL/GenBank/DDBJ whole genome shotgun (WGS) entry which is preliminary data.</text>
</comment>
<gene>
    <name evidence="1" type="ORF">RND71_008625</name>
</gene>
<dbReference type="AlphaFoldDB" id="A0AAE1VQW5"/>
<organism evidence="1 2">
    <name type="scientific">Anisodus tanguticus</name>
    <dbReference type="NCBI Taxonomy" id="243964"/>
    <lineage>
        <taxon>Eukaryota</taxon>
        <taxon>Viridiplantae</taxon>
        <taxon>Streptophyta</taxon>
        <taxon>Embryophyta</taxon>
        <taxon>Tracheophyta</taxon>
        <taxon>Spermatophyta</taxon>
        <taxon>Magnoliopsida</taxon>
        <taxon>eudicotyledons</taxon>
        <taxon>Gunneridae</taxon>
        <taxon>Pentapetalae</taxon>
        <taxon>asterids</taxon>
        <taxon>lamiids</taxon>
        <taxon>Solanales</taxon>
        <taxon>Solanaceae</taxon>
        <taxon>Solanoideae</taxon>
        <taxon>Hyoscyameae</taxon>
        <taxon>Anisodus</taxon>
    </lineage>
</organism>
<dbReference type="Proteomes" id="UP001291623">
    <property type="component" value="Unassembled WGS sequence"/>
</dbReference>
<evidence type="ECO:0000313" key="1">
    <source>
        <dbReference type="EMBL" id="KAK4373241.1"/>
    </source>
</evidence>
<keyword evidence="2" id="KW-1185">Reference proteome</keyword>
<dbReference type="EMBL" id="JAVYJV010000004">
    <property type="protein sequence ID" value="KAK4373241.1"/>
    <property type="molecule type" value="Genomic_DNA"/>
</dbReference>